<accession>A0A9Q8T102</accession>
<dbReference type="PANTHER" id="PTHR21681:SF0">
    <property type="entry name" value="EUKARYOTIC TRANSLATION INITIATION FACTOR 3 SUBUNIT J"/>
    <property type="match status" value="1"/>
</dbReference>
<feature type="region of interest" description="Disordered" evidence="6">
    <location>
        <begin position="562"/>
        <end position="621"/>
    </location>
</feature>
<feature type="compositionally biased region" description="Acidic residues" evidence="6">
    <location>
        <begin position="568"/>
        <end position="577"/>
    </location>
</feature>
<evidence type="ECO:0000256" key="5">
    <source>
        <dbReference type="HAMAP-Rule" id="MF_03009"/>
    </source>
</evidence>
<dbReference type="Pfam" id="PF08597">
    <property type="entry name" value="eIF3_subunit"/>
    <property type="match status" value="1"/>
</dbReference>
<feature type="region of interest" description="Disordered" evidence="6">
    <location>
        <begin position="649"/>
        <end position="681"/>
    </location>
</feature>
<evidence type="ECO:0000256" key="4">
    <source>
        <dbReference type="ARBA" id="ARBA00023054"/>
    </source>
</evidence>
<dbReference type="GO" id="GO:0001732">
    <property type="term" value="P:formation of cytoplasmic translation initiation complex"/>
    <property type="evidence" value="ECO:0007669"/>
    <property type="project" value="UniProtKB-UniRule"/>
</dbReference>
<keyword evidence="4" id="KW-0175">Coiled coil</keyword>
<organism evidence="8 9">
    <name type="scientific">Colletotrichum lupini</name>
    <dbReference type="NCBI Taxonomy" id="145971"/>
    <lineage>
        <taxon>Eukaryota</taxon>
        <taxon>Fungi</taxon>
        <taxon>Dikarya</taxon>
        <taxon>Ascomycota</taxon>
        <taxon>Pezizomycotina</taxon>
        <taxon>Sordariomycetes</taxon>
        <taxon>Hypocreomycetidae</taxon>
        <taxon>Glomerellales</taxon>
        <taxon>Glomerellaceae</taxon>
        <taxon>Colletotrichum</taxon>
        <taxon>Colletotrichum acutatum species complex</taxon>
    </lineage>
</organism>
<dbReference type="InterPro" id="IPR023194">
    <property type="entry name" value="eIF3-like_dom_sf"/>
</dbReference>
<evidence type="ECO:0000256" key="6">
    <source>
        <dbReference type="SAM" id="MobiDB-lite"/>
    </source>
</evidence>
<dbReference type="HAMAP" id="MF_03009">
    <property type="entry name" value="eIF3j"/>
    <property type="match status" value="1"/>
</dbReference>
<feature type="transmembrane region" description="Helical" evidence="7">
    <location>
        <begin position="236"/>
        <end position="258"/>
    </location>
</feature>
<protein>
    <recommendedName>
        <fullName evidence="5">Eukaryotic translation initiation factor 3 subunit J</fullName>
        <shortName evidence="5">eIF3j</shortName>
    </recommendedName>
    <alternativeName>
        <fullName evidence="5">Eukaryotic translation initiation factor 3 30 kDa subunit homolog</fullName>
        <shortName evidence="5">eIF-3 30 kDa subunit homolog</shortName>
    </alternativeName>
</protein>
<evidence type="ECO:0000256" key="1">
    <source>
        <dbReference type="ARBA" id="ARBA00022490"/>
    </source>
</evidence>
<comment type="subunit">
    <text evidence="5">Component of the eukaryotic translation initiation factor 3 (eIF-3) complex.</text>
</comment>
<keyword evidence="2 5" id="KW-0396">Initiation factor</keyword>
<feature type="region of interest" description="Disordered" evidence="6">
    <location>
        <begin position="1"/>
        <end position="45"/>
    </location>
</feature>
<evidence type="ECO:0000313" key="8">
    <source>
        <dbReference type="EMBL" id="UQC86883.1"/>
    </source>
</evidence>
<dbReference type="PANTHER" id="PTHR21681">
    <property type="entry name" value="EUKARYOTIC TRANSLATION INITIATION FACTOR 3 SUBUNIT J"/>
    <property type="match status" value="1"/>
</dbReference>
<keyword evidence="7" id="KW-1133">Transmembrane helix</keyword>
<keyword evidence="9" id="KW-1185">Reference proteome</keyword>
<evidence type="ECO:0000313" key="9">
    <source>
        <dbReference type="Proteomes" id="UP000830671"/>
    </source>
</evidence>
<sequence>MKNLLQDESWGSKIPWPAEANQDPCTQMKKRKRREPGKTGGGRRPSYRFCEVGEVGPQSVNGTYLNWLPWVPWGPVFQAGISHQPPGIDLPALNTKFTLLYTMIAGGQSLGPKSFLFSHLPTTCFADVVVVPLATWLYLIILLIGIPLCLRLLRASASASAVPSHTAGAPTAGGKVAVSTSASTSVPPATKSTSVAVKIASVIYYILIVAMLAMASLEIARLIVAQLGIGLLPFTYVGILAALVLHVAAASTTTTSWLGGLHVYRGDTRWRWTVKGFNILYWVMLICVMAIKVASQAMEQNVLGIRTGQQAQYPISDSITDNATMIGVEFKWRLPLQSDRVAKRGMSTSPSPLRPMRPKMRLRESVLMAKLPPLPQQKMNQGDGGVVLSTTTCQGKTYLSERAEGHPPARTHHIQSGINTSLNRQSLSSVWHASMSECKWTGIRSSSALPPLLAVLPLPPSAWLGWVFPSSGSPLTVSSQVPAQPQSPLVFHNLFPSRLQPDRTDLPLPKLCPKTSFPIPTSPERFLKPSSRRALDSCIFTLWPRVQHLKSDIMPPKKWEAKCRDDLSNEESSEEESSGPASPIGGAVPIRRKFEDEEDEDDVLDSWDAAEDSEVEREKAKKAEEAKAKALEEAKKNKKTKAERIAQLKEERARLDADDSGEEETEAERRERLRRTEKESDLKHAEDLFGDIGVPAGRKAVLAGSAVQIDPNDPTKTANIASMPLFNPVTKTQFEHLRTTLTPILANNARKAHYGLFLQEFSKALAKDLPSDQIKKIASTLTALGNEKMKEEKAAQGGNKKSKAAKTKVSAVVSRAPAADTETYEDDGFGDKRQGCIILPRPELSPLHLSESAPCQRIWRGFVPKLATATWIQSASVAVADPGCVTIWYDRLEYLCLYVSKDICHLYGAIPKHYAIAFSTNYPPIKSAIFRKGLVAYGQLNSHQTPPSIHHLGLKEQQHPQLTLKESWYSSS</sequence>
<comment type="similarity">
    <text evidence="5">Belongs to the eIF-3 subunit J family.</text>
</comment>
<proteinExistence type="inferred from homology"/>
<dbReference type="InterPro" id="IPR013906">
    <property type="entry name" value="eIF3j"/>
</dbReference>
<reference evidence="8" key="1">
    <citation type="journal article" date="2021" name="Mol. Plant Microbe Interact.">
        <title>Complete Genome Sequence of the Plant-Pathogenic Fungus Colletotrichum lupini.</title>
        <authorList>
            <person name="Baroncelli R."/>
            <person name="Pensec F."/>
            <person name="Da Lio D."/>
            <person name="Boufleur T."/>
            <person name="Vicente I."/>
            <person name="Sarrocco S."/>
            <person name="Picot A."/>
            <person name="Baraldi E."/>
            <person name="Sukno S."/>
            <person name="Thon M."/>
            <person name="Le Floch G."/>
        </authorList>
    </citation>
    <scope>NUCLEOTIDE SEQUENCE</scope>
    <source>
        <strain evidence="8">IMI 504893</strain>
    </source>
</reference>
<comment type="subcellular location">
    <subcellularLocation>
        <location evidence="5">Cytoplasm</location>
    </subcellularLocation>
</comment>
<evidence type="ECO:0000256" key="7">
    <source>
        <dbReference type="SAM" id="Phobius"/>
    </source>
</evidence>
<dbReference type="GO" id="GO:0033290">
    <property type="term" value="C:eukaryotic 48S preinitiation complex"/>
    <property type="evidence" value="ECO:0007669"/>
    <property type="project" value="UniProtKB-UniRule"/>
</dbReference>
<feature type="compositionally biased region" description="Acidic residues" evidence="6">
    <location>
        <begin position="596"/>
        <end position="615"/>
    </location>
</feature>
<dbReference type="GO" id="GO:0003743">
    <property type="term" value="F:translation initiation factor activity"/>
    <property type="evidence" value="ECO:0007669"/>
    <property type="project" value="UniProtKB-UniRule"/>
</dbReference>
<dbReference type="GO" id="GO:0005852">
    <property type="term" value="C:eukaryotic translation initiation factor 3 complex"/>
    <property type="evidence" value="ECO:0007669"/>
    <property type="project" value="UniProtKB-UniRule"/>
</dbReference>
<dbReference type="GO" id="GO:0016282">
    <property type="term" value="C:eukaryotic 43S preinitiation complex"/>
    <property type="evidence" value="ECO:0007669"/>
    <property type="project" value="UniProtKB-UniRule"/>
</dbReference>
<dbReference type="Gene3D" id="1.10.246.60">
    <property type="entry name" value="Eukaryotic translation initiation factor 3 like domains"/>
    <property type="match status" value="1"/>
</dbReference>
<keyword evidence="1 5" id="KW-0963">Cytoplasm</keyword>
<evidence type="ECO:0000256" key="3">
    <source>
        <dbReference type="ARBA" id="ARBA00022917"/>
    </source>
</evidence>
<name>A0A9Q8T102_9PEZI</name>
<feature type="compositionally biased region" description="Basic and acidic residues" evidence="6">
    <location>
        <begin position="667"/>
        <end position="681"/>
    </location>
</feature>
<dbReference type="AlphaFoldDB" id="A0A9Q8T102"/>
<gene>
    <name evidence="5" type="primary">HCR1</name>
    <name evidence="8" type="ORF">CLUP02_12385</name>
</gene>
<keyword evidence="3 5" id="KW-0648">Protein biosynthesis</keyword>
<keyword evidence="7" id="KW-0472">Membrane</keyword>
<feature type="transmembrane region" description="Helical" evidence="7">
    <location>
        <begin position="202"/>
        <end position="224"/>
    </location>
</feature>
<comment type="function">
    <text evidence="5">Component of the eukaryotic translation initiation factor 3 (eIF-3) complex, which is involved in protein synthesis of a specialized repertoire of mRNAs and, together with other initiation factors, stimulates binding of mRNA and methionyl-tRNAi to the 40S ribosome. The eIF-3 complex specifically targets and initiates translation of a subset of mRNAs involved in cell proliferation.</text>
</comment>
<dbReference type="EMBL" id="CP019478">
    <property type="protein sequence ID" value="UQC86883.1"/>
    <property type="molecule type" value="Genomic_DNA"/>
</dbReference>
<keyword evidence="7" id="KW-0812">Transmembrane</keyword>
<evidence type="ECO:0000256" key="2">
    <source>
        <dbReference type="ARBA" id="ARBA00022540"/>
    </source>
</evidence>
<dbReference type="FunFam" id="1.10.246.60:FF:000003">
    <property type="entry name" value="Eukaryotic translation initiation factor 3 subunit J"/>
    <property type="match status" value="1"/>
</dbReference>
<dbReference type="Proteomes" id="UP000830671">
    <property type="component" value="Chromosome 6"/>
</dbReference>
<feature type="transmembrane region" description="Helical" evidence="7">
    <location>
        <begin position="129"/>
        <end position="150"/>
    </location>
</feature>
<feature type="transmembrane region" description="Helical" evidence="7">
    <location>
        <begin position="279"/>
        <end position="298"/>
    </location>
</feature>